<dbReference type="Proteomes" id="UP000467841">
    <property type="component" value="Unassembled WGS sequence"/>
</dbReference>
<dbReference type="EMBL" id="CACVBM020001174">
    <property type="protein sequence ID" value="CAA7037318.1"/>
    <property type="molecule type" value="Genomic_DNA"/>
</dbReference>
<dbReference type="AlphaFoldDB" id="A0A6D2JC90"/>
<protein>
    <submittedName>
        <fullName evidence="1">Uncharacterized protein</fullName>
    </submittedName>
</protein>
<organism evidence="1 2">
    <name type="scientific">Microthlaspi erraticum</name>
    <dbReference type="NCBI Taxonomy" id="1685480"/>
    <lineage>
        <taxon>Eukaryota</taxon>
        <taxon>Viridiplantae</taxon>
        <taxon>Streptophyta</taxon>
        <taxon>Embryophyta</taxon>
        <taxon>Tracheophyta</taxon>
        <taxon>Spermatophyta</taxon>
        <taxon>Magnoliopsida</taxon>
        <taxon>eudicotyledons</taxon>
        <taxon>Gunneridae</taxon>
        <taxon>Pentapetalae</taxon>
        <taxon>rosids</taxon>
        <taxon>malvids</taxon>
        <taxon>Brassicales</taxon>
        <taxon>Brassicaceae</taxon>
        <taxon>Coluteocarpeae</taxon>
        <taxon>Microthlaspi</taxon>
    </lineage>
</organism>
<reference evidence="1" key="1">
    <citation type="submission" date="2020-01" db="EMBL/GenBank/DDBJ databases">
        <authorList>
            <person name="Mishra B."/>
        </authorList>
    </citation>
    <scope>NUCLEOTIDE SEQUENCE [LARGE SCALE GENOMIC DNA]</scope>
</reference>
<name>A0A6D2JC90_9BRAS</name>
<keyword evidence="2" id="KW-1185">Reference proteome</keyword>
<evidence type="ECO:0000313" key="1">
    <source>
        <dbReference type="EMBL" id="CAA7037318.1"/>
    </source>
</evidence>
<accession>A0A6D2JC90</accession>
<comment type="caution">
    <text evidence="1">The sequence shown here is derived from an EMBL/GenBank/DDBJ whole genome shotgun (WGS) entry which is preliminary data.</text>
</comment>
<sequence length="205" mass="22063">MEDDGDTHLRALIDNIVGRSAVPKSLNTLEFIANDVSMENVVDSDKQGTGVAEIVSERESMGEEGVFASAQTDPSVVEAPGVQPLTVETGSLSHPRLPVHEKTVHPLSVETGSKSDPRVPVHEKTVIFGEEHLRGQCMVFRKEVETGTAVLPTTPPDARLLTVRLSLKEVGLGGSQNGYGCCGRPFGHDPVFCSWFCYCAGSSDW</sequence>
<gene>
    <name evidence="1" type="ORF">MERR_LOCUS24553</name>
</gene>
<proteinExistence type="predicted"/>
<evidence type="ECO:0000313" key="2">
    <source>
        <dbReference type="Proteomes" id="UP000467841"/>
    </source>
</evidence>